<dbReference type="InterPro" id="IPR000792">
    <property type="entry name" value="Tscrpt_reg_LuxR_C"/>
</dbReference>
<evidence type="ECO:0000256" key="1">
    <source>
        <dbReference type="ARBA" id="ARBA00023015"/>
    </source>
</evidence>
<dbReference type="Pfam" id="PF00196">
    <property type="entry name" value="GerE"/>
    <property type="match status" value="1"/>
</dbReference>
<dbReference type="InterPro" id="IPR036388">
    <property type="entry name" value="WH-like_DNA-bd_sf"/>
</dbReference>
<evidence type="ECO:0000259" key="4">
    <source>
        <dbReference type="PROSITE" id="PS50043"/>
    </source>
</evidence>
<dbReference type="PANTHER" id="PTHR44688">
    <property type="entry name" value="DNA-BINDING TRANSCRIPTIONAL ACTIVATOR DEVR_DOSR"/>
    <property type="match status" value="1"/>
</dbReference>
<dbReference type="PRINTS" id="PR00038">
    <property type="entry name" value="HTHLUXR"/>
</dbReference>
<comment type="caution">
    <text evidence="5">The sequence shown here is derived from an EMBL/GenBank/DDBJ whole genome shotgun (WGS) entry which is preliminary data.</text>
</comment>
<name>A0ABS1L3Q9_9ACTN</name>
<evidence type="ECO:0000256" key="3">
    <source>
        <dbReference type="ARBA" id="ARBA00023163"/>
    </source>
</evidence>
<keyword evidence="2" id="KW-0238">DNA-binding</keyword>
<accession>A0ABS1L3Q9</accession>
<gene>
    <name evidence="5" type="ORF">JI751_01710</name>
</gene>
<feature type="domain" description="HTH luxR-type" evidence="4">
    <location>
        <begin position="116"/>
        <end position="186"/>
    </location>
</feature>
<dbReference type="Gene3D" id="1.10.10.10">
    <property type="entry name" value="Winged helix-like DNA-binding domain superfamily/Winged helix DNA-binding domain"/>
    <property type="match status" value="1"/>
</dbReference>
<dbReference type="SMART" id="SM00421">
    <property type="entry name" value="HTH_LUXR"/>
    <property type="match status" value="1"/>
</dbReference>
<dbReference type="PANTHER" id="PTHR44688:SF16">
    <property type="entry name" value="DNA-BINDING TRANSCRIPTIONAL ACTIVATOR DEVR_DOSR"/>
    <property type="match status" value="1"/>
</dbReference>
<dbReference type="EMBL" id="JAERSG010000001">
    <property type="protein sequence ID" value="MBL0746314.1"/>
    <property type="molecule type" value="Genomic_DNA"/>
</dbReference>
<keyword evidence="6" id="KW-1185">Reference proteome</keyword>
<dbReference type="CDD" id="cd06170">
    <property type="entry name" value="LuxR_C_like"/>
    <property type="match status" value="1"/>
</dbReference>
<proteinExistence type="predicted"/>
<evidence type="ECO:0000313" key="6">
    <source>
        <dbReference type="Proteomes" id="UP000636918"/>
    </source>
</evidence>
<evidence type="ECO:0000313" key="5">
    <source>
        <dbReference type="EMBL" id="MBL0746314.1"/>
    </source>
</evidence>
<sequence>MSRRGPAADDLPTDLARATSEALGAPATLWLGSAAELRPVGVHPPRADDPAPVATADLGARVHRRVDLDGERVGALTVDRAEVSPAEGRILDDLAAQAALVLQHLTLGELVERERRAGHLEALTPREREVLELMAEGLSNAAICERLHLSVKTVEPAVGSVFAKLRLHQQPDTNRRVLAVLAYLRSVDVPAEGVAPRASRE</sequence>
<protein>
    <recommendedName>
        <fullName evidence="4">HTH luxR-type domain-containing protein</fullName>
    </recommendedName>
</protein>
<keyword evidence="3" id="KW-0804">Transcription</keyword>
<dbReference type="Proteomes" id="UP000636918">
    <property type="component" value="Unassembled WGS sequence"/>
</dbReference>
<dbReference type="SUPFAM" id="SSF46894">
    <property type="entry name" value="C-terminal effector domain of the bipartite response regulators"/>
    <property type="match status" value="1"/>
</dbReference>
<dbReference type="PROSITE" id="PS50043">
    <property type="entry name" value="HTH_LUXR_2"/>
    <property type="match status" value="1"/>
</dbReference>
<keyword evidence="1" id="KW-0805">Transcription regulation</keyword>
<organism evidence="5 6">
    <name type="scientific">Nocardioides baculatus</name>
    <dbReference type="NCBI Taxonomy" id="2801337"/>
    <lineage>
        <taxon>Bacteria</taxon>
        <taxon>Bacillati</taxon>
        <taxon>Actinomycetota</taxon>
        <taxon>Actinomycetes</taxon>
        <taxon>Propionibacteriales</taxon>
        <taxon>Nocardioidaceae</taxon>
        <taxon>Nocardioides</taxon>
    </lineage>
</organism>
<dbReference type="InterPro" id="IPR016032">
    <property type="entry name" value="Sig_transdc_resp-reg_C-effctor"/>
</dbReference>
<reference evidence="5 6" key="1">
    <citation type="submission" date="2021-01" db="EMBL/GenBank/DDBJ databases">
        <title>Genome seq and assembly of Nocardiodes sp. G10.</title>
        <authorList>
            <person name="Chhetri G."/>
        </authorList>
    </citation>
    <scope>NUCLEOTIDE SEQUENCE [LARGE SCALE GENOMIC DNA]</scope>
    <source>
        <strain evidence="5 6">G10</strain>
    </source>
</reference>
<evidence type="ECO:0000256" key="2">
    <source>
        <dbReference type="ARBA" id="ARBA00023125"/>
    </source>
</evidence>